<dbReference type="InterPro" id="IPR029063">
    <property type="entry name" value="SAM-dependent_MTases_sf"/>
</dbReference>
<dbReference type="EMBL" id="JADIKK010000008">
    <property type="protein sequence ID" value="MFK2878777.1"/>
    <property type="molecule type" value="Genomic_DNA"/>
</dbReference>
<evidence type="ECO:0000313" key="2">
    <source>
        <dbReference type="EMBL" id="MFK2878777.1"/>
    </source>
</evidence>
<feature type="domain" description="Methyltransferase" evidence="1">
    <location>
        <begin position="46"/>
        <end position="147"/>
    </location>
</feature>
<evidence type="ECO:0000259" key="1">
    <source>
        <dbReference type="Pfam" id="PF13649"/>
    </source>
</evidence>
<dbReference type="RefSeq" id="WP_404615601.1">
    <property type="nucleotide sequence ID" value="NZ_JADIKK010000008.1"/>
</dbReference>
<name>A0ABW8J9Q1_9GAMM</name>
<accession>A0ABW8J9Q1</accession>
<dbReference type="CDD" id="cd02440">
    <property type="entry name" value="AdoMet_MTases"/>
    <property type="match status" value="1"/>
</dbReference>
<gene>
    <name evidence="2" type="ORF">ISP25_17030</name>
</gene>
<dbReference type="InterPro" id="IPR041698">
    <property type="entry name" value="Methyltransf_25"/>
</dbReference>
<keyword evidence="2" id="KW-0808">Transferase</keyword>
<evidence type="ECO:0000313" key="3">
    <source>
        <dbReference type="Proteomes" id="UP001620339"/>
    </source>
</evidence>
<protein>
    <submittedName>
        <fullName evidence="2">Methyltransferase domain-containing protein</fullName>
    </submittedName>
</protein>
<keyword evidence="2" id="KW-0489">Methyltransferase</keyword>
<dbReference type="SUPFAM" id="SSF53335">
    <property type="entry name" value="S-adenosyl-L-methionine-dependent methyltransferases"/>
    <property type="match status" value="1"/>
</dbReference>
<comment type="caution">
    <text evidence="2">The sequence shown here is derived from an EMBL/GenBank/DDBJ whole genome shotgun (WGS) entry which is preliminary data.</text>
</comment>
<dbReference type="GO" id="GO:0008168">
    <property type="term" value="F:methyltransferase activity"/>
    <property type="evidence" value="ECO:0007669"/>
    <property type="project" value="UniProtKB-KW"/>
</dbReference>
<keyword evidence="3" id="KW-1185">Reference proteome</keyword>
<sequence length="193" mass="21245">MPSRMQWLTFFRQWLKHPRSMASVAPSGRQLGRLMATALPRGAHHIVELGAGTGAITQALVRHGVLPQQLLAVEMNPVLHDVLARRFPRMHLAHGDACHLPELVAKSGAFACGEVDGVLSSLGLLSMPKKLQRDILTAAFAVLRPGGVFVQYTYGLRSPLDEDVCRQMDLRCMSAGFAWCNLPPARVFVYGRH</sequence>
<dbReference type="Pfam" id="PF13649">
    <property type="entry name" value="Methyltransf_25"/>
    <property type="match status" value="1"/>
</dbReference>
<dbReference type="Proteomes" id="UP001620339">
    <property type="component" value="Unassembled WGS sequence"/>
</dbReference>
<proteinExistence type="predicted"/>
<dbReference type="GO" id="GO:0032259">
    <property type="term" value="P:methylation"/>
    <property type="evidence" value="ECO:0007669"/>
    <property type="project" value="UniProtKB-KW"/>
</dbReference>
<reference evidence="2 3" key="1">
    <citation type="submission" date="2020-10" db="EMBL/GenBank/DDBJ databases">
        <title>Phylogeny of dyella-like bacteria.</title>
        <authorList>
            <person name="Fu J."/>
        </authorList>
    </citation>
    <scope>NUCLEOTIDE SEQUENCE [LARGE SCALE GENOMIC DNA]</scope>
    <source>
        <strain evidence="2 3">KACC 19113</strain>
    </source>
</reference>
<organism evidence="2 3">
    <name type="scientific">Rhodanobacter hydrolyticus</name>
    <dbReference type="NCBI Taxonomy" id="2250595"/>
    <lineage>
        <taxon>Bacteria</taxon>
        <taxon>Pseudomonadati</taxon>
        <taxon>Pseudomonadota</taxon>
        <taxon>Gammaproteobacteria</taxon>
        <taxon>Lysobacterales</taxon>
        <taxon>Rhodanobacteraceae</taxon>
        <taxon>Rhodanobacter</taxon>
    </lineage>
</organism>
<dbReference type="Gene3D" id="3.40.50.150">
    <property type="entry name" value="Vaccinia Virus protein VP39"/>
    <property type="match status" value="1"/>
</dbReference>